<dbReference type="InterPro" id="IPR002347">
    <property type="entry name" value="SDR_fam"/>
</dbReference>
<dbReference type="SMART" id="SM00822">
    <property type="entry name" value="PKS_KR"/>
    <property type="match status" value="1"/>
</dbReference>
<comment type="similarity">
    <text evidence="1">Belongs to the short-chain dehydrogenases/reductases (SDR) family.</text>
</comment>
<dbReference type="RefSeq" id="WP_377168561.1">
    <property type="nucleotide sequence ID" value="NZ_JBHTJC010000001.1"/>
</dbReference>
<evidence type="ECO:0000256" key="2">
    <source>
        <dbReference type="ARBA" id="ARBA00023002"/>
    </source>
</evidence>
<keyword evidence="2 4" id="KW-0560">Oxidoreductase</keyword>
<dbReference type="PANTHER" id="PTHR24321:SF15">
    <property type="entry name" value="OXIDOREDUCTASE UCPA"/>
    <property type="match status" value="1"/>
</dbReference>
<sequence length="260" mass="27576">MDLGIEGRTVLITGAAGGIGRESARRLHEAGARLTLTDKDAQPLRELAAPLGATAIAADLSSLEGIDTLLEEAGSDFDILLHLAGVTGAKGDPMTMSEDDWRHALDIDFLSAVRLVRRIGPGMTSRGWGRIVFVTSENAAQPYPEETVYNSSKAALLSFAKSLSMEHSGKGVLVNCVAPAFIETPMTDGMMEKRAGEMGVSVDEAVRSFLEEKRPYLAIGRRGRPSEVAPVIAFLCSELASFVTGANWRVDGGSVGSVDV</sequence>
<dbReference type="EC" id="1.1.1.-" evidence="4"/>
<dbReference type="Gene3D" id="3.40.50.720">
    <property type="entry name" value="NAD(P)-binding Rossmann-like Domain"/>
    <property type="match status" value="1"/>
</dbReference>
<dbReference type="InterPro" id="IPR020904">
    <property type="entry name" value="Sc_DH/Rdtase_CS"/>
</dbReference>
<keyword evidence="5" id="KW-1185">Reference proteome</keyword>
<dbReference type="SUPFAM" id="SSF51735">
    <property type="entry name" value="NAD(P)-binding Rossmann-fold domains"/>
    <property type="match status" value="1"/>
</dbReference>
<protein>
    <submittedName>
        <fullName evidence="4">SDR family NAD(P)-dependent oxidoreductase</fullName>
        <ecNumber evidence="4">1.1.1.-</ecNumber>
    </submittedName>
</protein>
<dbReference type="Pfam" id="PF13561">
    <property type="entry name" value="adh_short_C2"/>
    <property type="match status" value="1"/>
</dbReference>
<dbReference type="GO" id="GO:0016491">
    <property type="term" value="F:oxidoreductase activity"/>
    <property type="evidence" value="ECO:0007669"/>
    <property type="project" value="UniProtKB-KW"/>
</dbReference>
<dbReference type="PRINTS" id="PR00080">
    <property type="entry name" value="SDRFAMILY"/>
</dbReference>
<name>A0ABW7I491_9RHOB</name>
<accession>A0ABW7I491</accession>
<dbReference type="PRINTS" id="PR00081">
    <property type="entry name" value="GDHRDH"/>
</dbReference>
<proteinExistence type="inferred from homology"/>
<evidence type="ECO:0000313" key="5">
    <source>
        <dbReference type="Proteomes" id="UP001607157"/>
    </source>
</evidence>
<evidence type="ECO:0000256" key="1">
    <source>
        <dbReference type="ARBA" id="ARBA00006484"/>
    </source>
</evidence>
<dbReference type="PROSITE" id="PS00061">
    <property type="entry name" value="ADH_SHORT"/>
    <property type="match status" value="1"/>
</dbReference>
<dbReference type="Proteomes" id="UP001607157">
    <property type="component" value="Unassembled WGS sequence"/>
</dbReference>
<dbReference type="InterPro" id="IPR036291">
    <property type="entry name" value="NAD(P)-bd_dom_sf"/>
</dbReference>
<organism evidence="4 5">
    <name type="scientific">Roseovarius aquimarinus</name>
    <dbReference type="NCBI Taxonomy" id="1229156"/>
    <lineage>
        <taxon>Bacteria</taxon>
        <taxon>Pseudomonadati</taxon>
        <taxon>Pseudomonadota</taxon>
        <taxon>Alphaproteobacteria</taxon>
        <taxon>Rhodobacterales</taxon>
        <taxon>Roseobacteraceae</taxon>
        <taxon>Roseovarius</taxon>
    </lineage>
</organism>
<dbReference type="EMBL" id="JBIHMM010000001">
    <property type="protein sequence ID" value="MFH0252991.1"/>
    <property type="molecule type" value="Genomic_DNA"/>
</dbReference>
<evidence type="ECO:0000259" key="3">
    <source>
        <dbReference type="SMART" id="SM00822"/>
    </source>
</evidence>
<comment type="caution">
    <text evidence="4">The sequence shown here is derived from an EMBL/GenBank/DDBJ whole genome shotgun (WGS) entry which is preliminary data.</text>
</comment>
<dbReference type="PANTHER" id="PTHR24321">
    <property type="entry name" value="DEHYDROGENASES, SHORT CHAIN"/>
    <property type="match status" value="1"/>
</dbReference>
<gene>
    <name evidence="4" type="ORF">ACGRVM_03750</name>
</gene>
<reference evidence="4 5" key="1">
    <citation type="submission" date="2024-10" db="EMBL/GenBank/DDBJ databases">
        <authorList>
            <person name="Yang X.-N."/>
        </authorList>
    </citation>
    <scope>NUCLEOTIDE SEQUENCE [LARGE SCALE GENOMIC DNA]</scope>
    <source>
        <strain evidence="4 5">CAU 1059</strain>
    </source>
</reference>
<feature type="domain" description="Ketoreductase" evidence="3">
    <location>
        <begin position="8"/>
        <end position="184"/>
    </location>
</feature>
<evidence type="ECO:0000313" key="4">
    <source>
        <dbReference type="EMBL" id="MFH0252991.1"/>
    </source>
</evidence>
<dbReference type="InterPro" id="IPR057326">
    <property type="entry name" value="KR_dom"/>
</dbReference>